<dbReference type="EMBL" id="FZOS01000001">
    <property type="protein sequence ID" value="SNS09171.1"/>
    <property type="molecule type" value="Genomic_DNA"/>
</dbReference>
<dbReference type="SUPFAM" id="SSF47226">
    <property type="entry name" value="Histidine-containing phosphotransfer domain, HPT domain"/>
    <property type="match status" value="1"/>
</dbReference>
<reference evidence="2" key="1">
    <citation type="submission" date="2017-06" db="EMBL/GenBank/DDBJ databases">
        <authorList>
            <person name="Varghese N."/>
            <person name="Submissions S."/>
        </authorList>
    </citation>
    <scope>NUCLEOTIDE SEQUENCE [LARGE SCALE GENOMIC DNA]</scope>
    <source>
        <strain evidence="2">LNB2</strain>
    </source>
</reference>
<dbReference type="OrthoDB" id="7427752at2"/>
<evidence type="ECO:0008006" key="3">
    <source>
        <dbReference type="Google" id="ProtNLM"/>
    </source>
</evidence>
<proteinExistence type="predicted"/>
<organism evidence="1 2">
    <name type="scientific">Edaphosphingomonas laterariae</name>
    <dbReference type="NCBI Taxonomy" id="861865"/>
    <lineage>
        <taxon>Bacteria</taxon>
        <taxon>Pseudomonadati</taxon>
        <taxon>Pseudomonadota</taxon>
        <taxon>Alphaproteobacteria</taxon>
        <taxon>Sphingomonadales</taxon>
        <taxon>Rhizorhabdaceae</taxon>
        <taxon>Edaphosphingomonas</taxon>
    </lineage>
</organism>
<sequence>MMYDPGALETALAAAVGDDPALVTELRSVFLASARGHADALDRAVGASEWRVAAMRLQGLAASFGAVQLMTLAERAVGGVPGDATMLAAIRRAIDSFAA</sequence>
<gene>
    <name evidence="1" type="ORF">SAMN06295912_101288</name>
</gene>
<dbReference type="Gene3D" id="1.20.120.160">
    <property type="entry name" value="HPT domain"/>
    <property type="match status" value="1"/>
</dbReference>
<accession>A0A239BP81</accession>
<evidence type="ECO:0000313" key="2">
    <source>
        <dbReference type="Proteomes" id="UP000198281"/>
    </source>
</evidence>
<protein>
    <recommendedName>
        <fullName evidence="3">Hpt domain-containing protein</fullName>
    </recommendedName>
</protein>
<dbReference type="AlphaFoldDB" id="A0A239BP81"/>
<dbReference type="InterPro" id="IPR036641">
    <property type="entry name" value="HPT_dom_sf"/>
</dbReference>
<keyword evidence="2" id="KW-1185">Reference proteome</keyword>
<dbReference type="GO" id="GO:0000160">
    <property type="term" value="P:phosphorelay signal transduction system"/>
    <property type="evidence" value="ECO:0007669"/>
    <property type="project" value="InterPro"/>
</dbReference>
<dbReference type="Proteomes" id="UP000198281">
    <property type="component" value="Unassembled WGS sequence"/>
</dbReference>
<evidence type="ECO:0000313" key="1">
    <source>
        <dbReference type="EMBL" id="SNS09171.1"/>
    </source>
</evidence>
<name>A0A239BP81_9SPHN</name>